<keyword evidence="5" id="KW-1185">Reference proteome</keyword>
<dbReference type="SUPFAM" id="SSF81383">
    <property type="entry name" value="F-box domain"/>
    <property type="match status" value="1"/>
</dbReference>
<reference evidence="4" key="1">
    <citation type="submission" date="2020-02" db="EMBL/GenBank/DDBJ databases">
        <authorList>
            <person name="Palmer J.M."/>
        </authorList>
    </citation>
    <scope>NUCLEOTIDE SEQUENCE</scope>
    <source>
        <strain evidence="4">EPUS1.4</strain>
        <tissue evidence="4">Thallus</tissue>
    </source>
</reference>
<dbReference type="Pfam" id="PF12937">
    <property type="entry name" value="F-box-like"/>
    <property type="match status" value="1"/>
</dbReference>
<evidence type="ECO:0000256" key="1">
    <source>
        <dbReference type="ARBA" id="ARBA00022786"/>
    </source>
</evidence>
<proteinExistence type="predicted"/>
<evidence type="ECO:0000313" key="5">
    <source>
        <dbReference type="Proteomes" id="UP000606974"/>
    </source>
</evidence>
<feature type="compositionally biased region" description="Basic and acidic residues" evidence="2">
    <location>
        <begin position="10"/>
        <end position="21"/>
    </location>
</feature>
<dbReference type="EMBL" id="JAACFV010000022">
    <property type="protein sequence ID" value="KAF7511245.1"/>
    <property type="molecule type" value="Genomic_DNA"/>
</dbReference>
<dbReference type="InterPro" id="IPR045464">
    <property type="entry name" value="Hrt3/FBXO9_C"/>
</dbReference>
<dbReference type="GO" id="GO:0019005">
    <property type="term" value="C:SCF ubiquitin ligase complex"/>
    <property type="evidence" value="ECO:0007669"/>
    <property type="project" value="TreeGrafter"/>
</dbReference>
<dbReference type="InterPro" id="IPR001810">
    <property type="entry name" value="F-box_dom"/>
</dbReference>
<feature type="region of interest" description="Disordered" evidence="2">
    <location>
        <begin position="1"/>
        <end position="133"/>
    </location>
</feature>
<organism evidence="4 5">
    <name type="scientific">Endocarpon pusillum</name>
    <dbReference type="NCBI Taxonomy" id="364733"/>
    <lineage>
        <taxon>Eukaryota</taxon>
        <taxon>Fungi</taxon>
        <taxon>Dikarya</taxon>
        <taxon>Ascomycota</taxon>
        <taxon>Pezizomycotina</taxon>
        <taxon>Eurotiomycetes</taxon>
        <taxon>Chaetothyriomycetidae</taxon>
        <taxon>Verrucariales</taxon>
        <taxon>Verrucariaceae</taxon>
        <taxon>Endocarpon</taxon>
    </lineage>
</organism>
<evidence type="ECO:0000313" key="4">
    <source>
        <dbReference type="EMBL" id="KAF7511245.1"/>
    </source>
</evidence>
<dbReference type="InterPro" id="IPR036047">
    <property type="entry name" value="F-box-like_dom_sf"/>
</dbReference>
<comment type="caution">
    <text evidence="4">The sequence shown here is derived from an EMBL/GenBank/DDBJ whole genome shotgun (WGS) entry which is preliminary data.</text>
</comment>
<accession>A0A8H7ALA7</accession>
<dbReference type="GO" id="GO:0031146">
    <property type="term" value="P:SCF-dependent proteasomal ubiquitin-dependent protein catabolic process"/>
    <property type="evidence" value="ECO:0007669"/>
    <property type="project" value="TreeGrafter"/>
</dbReference>
<feature type="compositionally biased region" description="Polar residues" evidence="2">
    <location>
        <begin position="164"/>
        <end position="182"/>
    </location>
</feature>
<dbReference type="Gene3D" id="1.20.1280.50">
    <property type="match status" value="1"/>
</dbReference>
<dbReference type="PROSITE" id="PS50181">
    <property type="entry name" value="FBOX"/>
    <property type="match status" value="1"/>
</dbReference>
<feature type="domain" description="F-box" evidence="3">
    <location>
        <begin position="220"/>
        <end position="270"/>
    </location>
</feature>
<gene>
    <name evidence="4" type="ORF">GJ744_005142</name>
</gene>
<feature type="compositionally biased region" description="Basic and acidic residues" evidence="2">
    <location>
        <begin position="110"/>
        <end position="130"/>
    </location>
</feature>
<keyword evidence="1" id="KW-0833">Ubl conjugation pathway</keyword>
<dbReference type="OrthoDB" id="2117972at2759"/>
<dbReference type="GO" id="GO:0005737">
    <property type="term" value="C:cytoplasm"/>
    <property type="evidence" value="ECO:0007669"/>
    <property type="project" value="TreeGrafter"/>
</dbReference>
<dbReference type="PANTHER" id="PTHR12874:SF9">
    <property type="entry name" value="F-BOX ONLY PROTEIN 48"/>
    <property type="match status" value="1"/>
</dbReference>
<dbReference type="PANTHER" id="PTHR12874">
    <property type="entry name" value="F-BOX ONLY PROTEIN 48-RELATED"/>
    <property type="match status" value="1"/>
</dbReference>
<protein>
    <recommendedName>
        <fullName evidence="3">F-box domain-containing protein</fullName>
    </recommendedName>
</protein>
<feature type="region of interest" description="Disordered" evidence="2">
    <location>
        <begin position="155"/>
        <end position="190"/>
    </location>
</feature>
<evidence type="ECO:0000256" key="2">
    <source>
        <dbReference type="SAM" id="MobiDB-lite"/>
    </source>
</evidence>
<name>A0A8H7ALA7_9EURO</name>
<dbReference type="Pfam" id="PF19270">
    <property type="entry name" value="FBO_C"/>
    <property type="match status" value="1"/>
</dbReference>
<sequence>MENPDTALEQFRRQWKEEVSARTKHARTRQTRNYDALRPGPRPGPSKPSEEQKPSILPSKHHPPPPSAAADVLETDTLPGSQRRGPGVADPFSQLSLGDADDDDFSPRGIAKEPKSALEHYERAVEKESQGKLGDSLSHYRKAYRLDAGVDLSYKNKHFPPTSKPGNPNPSNAPVTIPSTAHHSSKEPTEPMSLSTLIASFSGLPIPGAPPVIDGDRAPPCPISRMPTEILLEIFLRTAVLDPASFARLALVCKRLAYHVFVENQIWKRIALGPEFGLAGQLYDFRTDLQGREAINHVLDSSGERPRVDELTFEDPKSQDWREIFHSHPRIRFTGVYISTVNYTRAGGVSAMQTTWNTPVHVVTYYRYLRFFRDGTVISLLSTHEPVEVVHHLTKENVSLVRGGKEHHPLNFTSSAAGTNAPSAQAGPPTAQQLMKHALRGRWRLSHPSAARQHTVADMATAGIDTEGDLFIETEGAGPRYMYTMQLALKSSSKSENGVKNNKLQWKGFWSYNELTNDWAPFQLKNDRAFFFSRVKSYGLGY</sequence>
<dbReference type="Proteomes" id="UP000606974">
    <property type="component" value="Unassembled WGS sequence"/>
</dbReference>
<dbReference type="AlphaFoldDB" id="A0A8H7ALA7"/>
<evidence type="ECO:0000259" key="3">
    <source>
        <dbReference type="PROSITE" id="PS50181"/>
    </source>
</evidence>